<dbReference type="RefSeq" id="XP_067923085.1">
    <property type="nucleotide sequence ID" value="XM_068064940.1"/>
</dbReference>
<dbReference type="AlphaFoldDB" id="A0A2C6KZW8"/>
<protein>
    <submittedName>
        <fullName evidence="1">Uncharacterized protein</fullName>
    </submittedName>
</protein>
<dbReference type="GeneID" id="94428151"/>
<organism evidence="1 2">
    <name type="scientific">Cystoisospora suis</name>
    <dbReference type="NCBI Taxonomy" id="483139"/>
    <lineage>
        <taxon>Eukaryota</taxon>
        <taxon>Sar</taxon>
        <taxon>Alveolata</taxon>
        <taxon>Apicomplexa</taxon>
        <taxon>Conoidasida</taxon>
        <taxon>Coccidia</taxon>
        <taxon>Eucoccidiorida</taxon>
        <taxon>Eimeriorina</taxon>
        <taxon>Sarcocystidae</taxon>
        <taxon>Cystoisospora</taxon>
    </lineage>
</organism>
<dbReference type="VEuPathDB" id="ToxoDB:CSUI_004756"/>
<dbReference type="Proteomes" id="UP000221165">
    <property type="component" value="Unassembled WGS sequence"/>
</dbReference>
<feature type="non-terminal residue" evidence="1">
    <location>
        <position position="1"/>
    </location>
</feature>
<keyword evidence="2" id="KW-1185">Reference proteome</keyword>
<evidence type="ECO:0000313" key="2">
    <source>
        <dbReference type="Proteomes" id="UP000221165"/>
    </source>
</evidence>
<proteinExistence type="predicted"/>
<accession>A0A2C6KZW8</accession>
<comment type="caution">
    <text evidence="1">The sequence shown here is derived from an EMBL/GenBank/DDBJ whole genome shotgun (WGS) entry which is preliminary data.</text>
</comment>
<name>A0A2C6KZW8_9APIC</name>
<evidence type="ECO:0000313" key="1">
    <source>
        <dbReference type="EMBL" id="PHJ21402.1"/>
    </source>
</evidence>
<sequence length="77" mass="8720">TGISFLFQGRRNTTSRSGVATDVRRALYVGFSTLRITGRASFLLPFLSLLWKTRAREITVVAWCLDGLMHILRLHVV</sequence>
<gene>
    <name evidence="1" type="ORF">CSUI_004756</name>
</gene>
<reference evidence="1 2" key="1">
    <citation type="journal article" date="2017" name="Int. J. Parasitol.">
        <title>The genome of the protozoan parasite Cystoisospora suis and a reverse vaccinology approach to identify vaccine candidates.</title>
        <authorList>
            <person name="Palmieri N."/>
            <person name="Shrestha A."/>
            <person name="Ruttkowski B."/>
            <person name="Beck T."/>
            <person name="Vogl C."/>
            <person name="Tomley F."/>
            <person name="Blake D.P."/>
            <person name="Joachim A."/>
        </authorList>
    </citation>
    <scope>NUCLEOTIDE SEQUENCE [LARGE SCALE GENOMIC DNA]</scope>
    <source>
        <strain evidence="1 2">Wien I</strain>
    </source>
</reference>
<dbReference type="EMBL" id="MIGC01002260">
    <property type="protein sequence ID" value="PHJ21402.1"/>
    <property type="molecule type" value="Genomic_DNA"/>
</dbReference>